<protein>
    <recommendedName>
        <fullName evidence="4">Secreted protein</fullName>
    </recommendedName>
</protein>
<keyword evidence="1" id="KW-0732">Signal</keyword>
<evidence type="ECO:0000313" key="3">
    <source>
        <dbReference type="Proteomes" id="UP000000267"/>
    </source>
</evidence>
<proteinExistence type="predicted"/>
<name>A7TNJ7_VANPO</name>
<feature type="chain" id="PRO_5002715693" description="Secreted protein" evidence="1">
    <location>
        <begin position="21"/>
        <end position="212"/>
    </location>
</feature>
<feature type="signal peptide" evidence="1">
    <location>
        <begin position="1"/>
        <end position="20"/>
    </location>
</feature>
<evidence type="ECO:0008006" key="4">
    <source>
        <dbReference type="Google" id="ProtNLM"/>
    </source>
</evidence>
<gene>
    <name evidence="2" type="ORF">Kpol_1026p28</name>
</gene>
<sequence length="212" mass="24229">MNKLYRTIVTLIFSAAIARAVEILDFTDFGNGKCEFAIDEPPSKYYLPDGTSDLSAKWWNVTLDFMKHINLTNIDMSQTVMGRVQQYAQLLDPNTSIDEIVIRPVNKPDKRVDIRPDVCGAFSNSIRMSICGYSEGFKSARSSCYNEKEGKCCISWASLVHLNLLIYRSTWEKCNWQCFETENEEICKRRTRAVPKTGLVDVCYFNKPEGCT</sequence>
<organism evidence="3">
    <name type="scientific">Vanderwaltozyma polyspora (strain ATCC 22028 / DSM 70294 / BCRC 21397 / CBS 2163 / NBRC 10782 / NRRL Y-8283 / UCD 57-17)</name>
    <name type="common">Kluyveromyces polysporus</name>
    <dbReference type="NCBI Taxonomy" id="436907"/>
    <lineage>
        <taxon>Eukaryota</taxon>
        <taxon>Fungi</taxon>
        <taxon>Dikarya</taxon>
        <taxon>Ascomycota</taxon>
        <taxon>Saccharomycotina</taxon>
        <taxon>Saccharomycetes</taxon>
        <taxon>Saccharomycetales</taxon>
        <taxon>Saccharomycetaceae</taxon>
        <taxon>Vanderwaltozyma</taxon>
    </lineage>
</organism>
<dbReference type="HOGENOM" id="CLU_1300521_0_0_1"/>
<dbReference type="Proteomes" id="UP000000267">
    <property type="component" value="Unassembled WGS sequence"/>
</dbReference>
<dbReference type="RefSeq" id="XP_001644038.1">
    <property type="nucleotide sequence ID" value="XM_001643988.1"/>
</dbReference>
<dbReference type="AlphaFoldDB" id="A7TNJ7"/>
<dbReference type="EMBL" id="DS480431">
    <property type="protein sequence ID" value="EDO16180.1"/>
    <property type="molecule type" value="Genomic_DNA"/>
</dbReference>
<evidence type="ECO:0000256" key="1">
    <source>
        <dbReference type="SAM" id="SignalP"/>
    </source>
</evidence>
<evidence type="ECO:0000313" key="2">
    <source>
        <dbReference type="EMBL" id="EDO16180.1"/>
    </source>
</evidence>
<dbReference type="KEGG" id="vpo:Kpol_1026p28"/>
<accession>A7TNJ7</accession>
<reference evidence="2 3" key="1">
    <citation type="journal article" date="2007" name="Proc. Natl. Acad. Sci. U.S.A.">
        <title>Independent sorting-out of thousands of duplicated gene pairs in two yeast species descended from a whole-genome duplication.</title>
        <authorList>
            <person name="Scannell D.R."/>
            <person name="Frank A.C."/>
            <person name="Conant G.C."/>
            <person name="Byrne K.P."/>
            <person name="Woolfit M."/>
            <person name="Wolfe K.H."/>
        </authorList>
    </citation>
    <scope>NUCLEOTIDE SEQUENCE [LARGE SCALE GENOMIC DNA]</scope>
    <source>
        <strain evidence="3">ATCC 22028 / DSM 70294 / BCRC 21397 / CBS 2163 / NBRC 10782 / NRRL Y-8283 / UCD 57-17</strain>
    </source>
</reference>
<dbReference type="GeneID" id="5544303"/>
<dbReference type="InParanoid" id="A7TNJ7"/>
<keyword evidence="3" id="KW-1185">Reference proteome</keyword>